<feature type="region of interest" description="Disordered" evidence="1">
    <location>
        <begin position="380"/>
        <end position="481"/>
    </location>
</feature>
<proteinExistence type="predicted"/>
<feature type="compositionally biased region" description="Acidic residues" evidence="1">
    <location>
        <begin position="448"/>
        <end position="457"/>
    </location>
</feature>
<protein>
    <recommendedName>
        <fullName evidence="2">Myb-like DNA-binding domain-containing protein</fullName>
    </recommendedName>
</protein>
<dbReference type="InterPro" id="IPR054505">
    <property type="entry name" value="Myb_DNA-bind_8"/>
</dbReference>
<accession>A0A0D2H6G8</accession>
<feature type="compositionally biased region" description="Basic and acidic residues" evidence="1">
    <location>
        <begin position="468"/>
        <end position="481"/>
    </location>
</feature>
<dbReference type="HOGENOM" id="CLU_044737_0_0_1"/>
<dbReference type="Proteomes" id="UP000053029">
    <property type="component" value="Unassembled WGS sequence"/>
</dbReference>
<dbReference type="VEuPathDB" id="FungiDB:Z517_06889"/>
<evidence type="ECO:0000259" key="2">
    <source>
        <dbReference type="Pfam" id="PF22980"/>
    </source>
</evidence>
<gene>
    <name evidence="3" type="ORF">Z517_06889</name>
</gene>
<evidence type="ECO:0000313" key="3">
    <source>
        <dbReference type="EMBL" id="KIW80274.1"/>
    </source>
</evidence>
<feature type="region of interest" description="Disordered" evidence="1">
    <location>
        <begin position="59"/>
        <end position="124"/>
    </location>
</feature>
<feature type="domain" description="Myb-like DNA-binding" evidence="2">
    <location>
        <begin position="16"/>
        <end position="61"/>
    </location>
</feature>
<dbReference type="RefSeq" id="XP_013284082.1">
    <property type="nucleotide sequence ID" value="XM_013428628.1"/>
</dbReference>
<organism evidence="3 4">
    <name type="scientific">Fonsecaea pedrosoi CBS 271.37</name>
    <dbReference type="NCBI Taxonomy" id="1442368"/>
    <lineage>
        <taxon>Eukaryota</taxon>
        <taxon>Fungi</taxon>
        <taxon>Dikarya</taxon>
        <taxon>Ascomycota</taxon>
        <taxon>Pezizomycotina</taxon>
        <taxon>Eurotiomycetes</taxon>
        <taxon>Chaetothyriomycetidae</taxon>
        <taxon>Chaetothyriales</taxon>
        <taxon>Herpotrichiellaceae</taxon>
        <taxon>Fonsecaea</taxon>
    </lineage>
</organism>
<dbReference type="OrthoDB" id="3944408at2759"/>
<reference evidence="3 4" key="1">
    <citation type="submission" date="2015-01" db="EMBL/GenBank/DDBJ databases">
        <title>The Genome Sequence of Fonsecaea pedrosoi CBS 271.37.</title>
        <authorList>
            <consortium name="The Broad Institute Genomics Platform"/>
            <person name="Cuomo C."/>
            <person name="de Hoog S."/>
            <person name="Gorbushina A."/>
            <person name="Stielow B."/>
            <person name="Teixiera M."/>
            <person name="Abouelleil A."/>
            <person name="Chapman S.B."/>
            <person name="Priest M."/>
            <person name="Young S.K."/>
            <person name="Wortman J."/>
            <person name="Nusbaum C."/>
            <person name="Birren B."/>
        </authorList>
    </citation>
    <scope>NUCLEOTIDE SEQUENCE [LARGE SCALE GENOMIC DNA]</scope>
    <source>
        <strain evidence="3 4">CBS 271.37</strain>
    </source>
</reference>
<dbReference type="EMBL" id="KN846972">
    <property type="protein sequence ID" value="KIW80274.1"/>
    <property type="molecule type" value="Genomic_DNA"/>
</dbReference>
<evidence type="ECO:0000256" key="1">
    <source>
        <dbReference type="SAM" id="MobiDB-lite"/>
    </source>
</evidence>
<dbReference type="AlphaFoldDB" id="A0A0D2H6G8"/>
<dbReference type="Pfam" id="PF22980">
    <property type="entry name" value="Myb_DNA-bind_8"/>
    <property type="match status" value="1"/>
</dbReference>
<keyword evidence="4" id="KW-1185">Reference proteome</keyword>
<evidence type="ECO:0000313" key="4">
    <source>
        <dbReference type="Proteomes" id="UP000053029"/>
    </source>
</evidence>
<sequence>MASTRRTKNFATDPQTPMFLYTILKQLDLRSINWNDVAGSLGISNGHAARMRYSRMKSQFEGTSNQVKPPKPKKDNSNTTDNKSSKTKAKNKRLLEEEENERLADQRAASQQVMQPELDSKRFKVEPHSSAHSWYPMYTADAVQTFPSAFWGQPAIPLQPAPQASHGPVGVPARNVDPTPLIKTEPNMTLPPYHDDVETATTTIKQEREDPVRHCGGAEVSTTVVKKESGTLVEDEALPTTSRNSVSFAYPLSRTINAFFGPQQSAPTAAQSHSFPADTSAFSTSQTLPRGAYSFSGHGYSQTPFPWPTQCPGPNPGTLSTDDACDQMILNPYAASYQDMLNMPLYRLYPETSSLQTLPGKPQRIAPESGVVDIPSVELHSEENNGRLPPALATTASPPPPESVTIKHSGGVSSTRTSVTVSDSHVSSSGSAVPADISVQQAAIPDVIEVDSDDEGEVQTSSTTAARDVSEPKIKKEVAGL</sequence>
<dbReference type="STRING" id="1442368.A0A0D2H6G8"/>
<feature type="compositionally biased region" description="Low complexity" evidence="1">
    <location>
        <begin position="409"/>
        <end position="433"/>
    </location>
</feature>
<name>A0A0D2H6G8_9EURO</name>
<dbReference type="GeneID" id="25306379"/>